<keyword evidence="1" id="KW-0812">Transmembrane</keyword>
<evidence type="ECO:0000313" key="2">
    <source>
        <dbReference type="EMBL" id="AUR50901.1"/>
    </source>
</evidence>
<feature type="transmembrane region" description="Helical" evidence="1">
    <location>
        <begin position="406"/>
        <end position="429"/>
    </location>
</feature>
<dbReference type="AlphaFoldDB" id="A0A2I7N375"/>
<feature type="transmembrane region" description="Helical" evidence="1">
    <location>
        <begin position="436"/>
        <end position="455"/>
    </location>
</feature>
<feature type="transmembrane region" description="Helical" evidence="1">
    <location>
        <begin position="12"/>
        <end position="34"/>
    </location>
</feature>
<dbReference type="EMBL" id="CP024847">
    <property type="protein sequence ID" value="AUR50901.1"/>
    <property type="molecule type" value="Genomic_DNA"/>
</dbReference>
<dbReference type="RefSeq" id="WP_102950201.1">
    <property type="nucleotide sequence ID" value="NZ_CP024847.1"/>
</dbReference>
<protein>
    <recommendedName>
        <fullName evidence="4">Permease</fullName>
    </recommendedName>
</protein>
<feature type="transmembrane region" description="Helical" evidence="1">
    <location>
        <begin position="242"/>
        <end position="261"/>
    </location>
</feature>
<gene>
    <name evidence="2" type="ORF">CUN60_00815</name>
</gene>
<keyword evidence="1" id="KW-1133">Transmembrane helix</keyword>
<feature type="transmembrane region" description="Helical" evidence="1">
    <location>
        <begin position="281"/>
        <end position="303"/>
    </location>
</feature>
<feature type="transmembrane region" description="Helical" evidence="1">
    <location>
        <begin position="344"/>
        <end position="362"/>
    </location>
</feature>
<organism evidence="2 3">
    <name type="scientific">Aquella oligotrophica</name>
    <dbReference type="NCBI Taxonomy" id="2067065"/>
    <lineage>
        <taxon>Bacteria</taxon>
        <taxon>Pseudomonadati</taxon>
        <taxon>Pseudomonadota</taxon>
        <taxon>Betaproteobacteria</taxon>
        <taxon>Neisseriales</taxon>
        <taxon>Neisseriaceae</taxon>
        <taxon>Aquella</taxon>
    </lineage>
</organism>
<feature type="transmembrane region" description="Helical" evidence="1">
    <location>
        <begin position="112"/>
        <end position="132"/>
    </location>
</feature>
<dbReference type="PANTHER" id="PTHR31610:SF0">
    <property type="entry name" value="SLC26A_SULP TRANSPORTER DOMAIN-CONTAINING PROTEIN"/>
    <property type="match status" value="1"/>
</dbReference>
<dbReference type="OrthoDB" id="3320984at2"/>
<accession>A0A2I7N375</accession>
<feature type="transmembrane region" description="Helical" evidence="1">
    <location>
        <begin position="461"/>
        <end position="483"/>
    </location>
</feature>
<feature type="transmembrane region" description="Helical" evidence="1">
    <location>
        <begin position="189"/>
        <end position="206"/>
    </location>
</feature>
<feature type="transmembrane region" description="Helical" evidence="1">
    <location>
        <begin position="138"/>
        <end position="157"/>
    </location>
</feature>
<feature type="transmembrane region" description="Helical" evidence="1">
    <location>
        <begin position="83"/>
        <end position="100"/>
    </location>
</feature>
<dbReference type="Proteomes" id="UP000236655">
    <property type="component" value="Chromosome"/>
</dbReference>
<feature type="transmembrane region" description="Helical" evidence="1">
    <location>
        <begin position="46"/>
        <end position="63"/>
    </location>
</feature>
<keyword evidence="1" id="KW-0472">Membrane</keyword>
<feature type="transmembrane region" description="Helical" evidence="1">
    <location>
        <begin position="315"/>
        <end position="338"/>
    </location>
</feature>
<evidence type="ECO:0000256" key="1">
    <source>
        <dbReference type="SAM" id="Phobius"/>
    </source>
</evidence>
<feature type="transmembrane region" description="Helical" evidence="1">
    <location>
        <begin position="367"/>
        <end position="386"/>
    </location>
</feature>
<dbReference type="KEGG" id="nba:CUN60_00815"/>
<proteinExistence type="predicted"/>
<name>A0A2I7N375_9NEIS</name>
<reference evidence="3" key="1">
    <citation type="submission" date="2017-11" db="EMBL/GenBank/DDBJ databases">
        <authorList>
            <person name="Chan K.G."/>
            <person name="Lee L.S."/>
        </authorList>
    </citation>
    <scope>NUCLEOTIDE SEQUENCE [LARGE SCALE GENOMIC DNA]</scope>
    <source>
        <strain evidence="3">DSM 100970</strain>
    </source>
</reference>
<evidence type="ECO:0000313" key="3">
    <source>
        <dbReference type="Proteomes" id="UP000236655"/>
    </source>
</evidence>
<keyword evidence="3" id="KW-1185">Reference proteome</keyword>
<dbReference type="PANTHER" id="PTHR31610">
    <property type="entry name" value="SLR0360 PROTEIN"/>
    <property type="match status" value="1"/>
</dbReference>
<sequence length="493" mass="54564">MLAINQSANLNATIGVFFDSFAKIAVSIAVLTGIIHLPQDIINHNILPGLCFSLFLLNFAYFWQAKTLARKTNTSVTALPSGLQASCVFVWLFAIMLPIATKTGNPLLAYKVALLANLINAIIFIIVGILLIKLLKYIPSPALFSGLAGSAFTWLAINNLPTLFEHPLSGLLPLLVILAISIARIKVNIPIIMLGVLLGTIIAFVSKEFQWVNPDLHSYQIYIPQFIWLDVSSEVLDHCYSYLPLIIAFAIIDAVSAIQILEESKLSNDHFNPYSAILTSGLISGFSSIMGNPFAMALFFGHYSWKQQGADYRFSLYNGIIYLILGSTGLSILLISLIPEWVTLPVLIVIGITTTAVSFEALKKNEYILLIIGIIPILTELIYNKLELLSTENHITNFMQLRGVNGLFILAKGSILFSLLLTSIFYFIMYRKWIPAAYGFILLIILSGFGLIHSQTPKIQFLSHINLTYLICAIICIITGFLAERITKNEVEI</sequence>
<evidence type="ECO:0008006" key="4">
    <source>
        <dbReference type="Google" id="ProtNLM"/>
    </source>
</evidence>